<dbReference type="InterPro" id="IPR000421">
    <property type="entry name" value="FA58C"/>
</dbReference>
<dbReference type="SMART" id="SM00089">
    <property type="entry name" value="PKD"/>
    <property type="match status" value="4"/>
</dbReference>
<comment type="caution">
    <text evidence="7">The sequence shown here is derived from an EMBL/GenBank/DDBJ whole genome shotgun (WGS) entry which is preliminary data.</text>
</comment>
<reference evidence="7 8" key="1">
    <citation type="submission" date="2024-09" db="EMBL/GenBank/DDBJ databases">
        <authorList>
            <person name="Sun Q."/>
            <person name="Mori K."/>
        </authorList>
    </citation>
    <scope>NUCLEOTIDE SEQUENCE [LARGE SCALE GENOMIC DNA]</scope>
    <source>
        <strain evidence="7 8">CCM 4839</strain>
    </source>
</reference>
<dbReference type="Gene3D" id="2.60.120.200">
    <property type="match status" value="1"/>
</dbReference>
<keyword evidence="3" id="KW-1015">Disulfide bond</keyword>
<dbReference type="Pfam" id="PF18911">
    <property type="entry name" value="PKD_4"/>
    <property type="match status" value="3"/>
</dbReference>
<dbReference type="PROSITE" id="PS50093">
    <property type="entry name" value="PKD"/>
    <property type="match status" value="3"/>
</dbReference>
<protein>
    <submittedName>
        <fullName evidence="7">OmpL47-type beta-barrel domain-containing protein</fullName>
    </submittedName>
</protein>
<dbReference type="Gene3D" id="2.60.40.10">
    <property type="entry name" value="Immunoglobulins"/>
    <property type="match status" value="5"/>
</dbReference>
<dbReference type="InterPro" id="IPR013320">
    <property type="entry name" value="ConA-like_dom_sf"/>
</dbReference>
<dbReference type="PROSITE" id="PS51127">
    <property type="entry name" value="BIG1"/>
    <property type="match status" value="1"/>
</dbReference>
<dbReference type="InterPro" id="IPR022409">
    <property type="entry name" value="PKD/Chitinase_dom"/>
</dbReference>
<dbReference type="CDD" id="cd00146">
    <property type="entry name" value="PKD"/>
    <property type="match status" value="1"/>
</dbReference>
<feature type="signal peptide" evidence="4">
    <location>
        <begin position="1"/>
        <end position="26"/>
    </location>
</feature>
<feature type="domain" description="PKD" evidence="5">
    <location>
        <begin position="1043"/>
        <end position="1106"/>
    </location>
</feature>
<keyword evidence="2 4" id="KW-0732">Signal</keyword>
<dbReference type="InterPro" id="IPR008964">
    <property type="entry name" value="Invasin/intimin_cell_adhesion"/>
</dbReference>
<feature type="chain" id="PRO_5046397950" evidence="4">
    <location>
        <begin position="27"/>
        <end position="1623"/>
    </location>
</feature>
<dbReference type="SUPFAM" id="SSF49373">
    <property type="entry name" value="Invasin/intimin cell-adhesion fragments"/>
    <property type="match status" value="1"/>
</dbReference>
<feature type="domain" description="Big-1" evidence="6">
    <location>
        <begin position="631"/>
        <end position="719"/>
    </location>
</feature>
<dbReference type="EMBL" id="JBHLVF010000006">
    <property type="protein sequence ID" value="MFC0390188.1"/>
    <property type="molecule type" value="Genomic_DNA"/>
</dbReference>
<evidence type="ECO:0000259" key="5">
    <source>
        <dbReference type="PROSITE" id="PS50093"/>
    </source>
</evidence>
<dbReference type="InterPro" id="IPR008979">
    <property type="entry name" value="Galactose-bd-like_sf"/>
</dbReference>
<evidence type="ECO:0000256" key="1">
    <source>
        <dbReference type="ARBA" id="ARBA00010116"/>
    </source>
</evidence>
<feature type="domain" description="PKD" evidence="5">
    <location>
        <begin position="961"/>
        <end position="1043"/>
    </location>
</feature>
<evidence type="ECO:0000256" key="4">
    <source>
        <dbReference type="SAM" id="SignalP"/>
    </source>
</evidence>
<dbReference type="SUPFAM" id="SSF49299">
    <property type="entry name" value="PKD domain"/>
    <property type="match status" value="4"/>
</dbReference>
<dbReference type="InterPro" id="IPR003344">
    <property type="entry name" value="Big_1_dom"/>
</dbReference>
<keyword evidence="8" id="KW-1185">Reference proteome</keyword>
<dbReference type="Gene3D" id="2.60.120.260">
    <property type="entry name" value="Galactose-binding domain-like"/>
    <property type="match status" value="1"/>
</dbReference>
<evidence type="ECO:0000259" key="6">
    <source>
        <dbReference type="PROSITE" id="PS51127"/>
    </source>
</evidence>
<dbReference type="InterPro" id="IPR013783">
    <property type="entry name" value="Ig-like_fold"/>
</dbReference>
<name>A0ABV6J2T6_9BACL</name>
<evidence type="ECO:0000313" key="8">
    <source>
        <dbReference type="Proteomes" id="UP001589818"/>
    </source>
</evidence>
<dbReference type="InterPro" id="IPR058094">
    <property type="entry name" value="Ig-like_OmpL47-like"/>
</dbReference>
<evidence type="ECO:0000313" key="7">
    <source>
        <dbReference type="EMBL" id="MFC0390188.1"/>
    </source>
</evidence>
<dbReference type="SUPFAM" id="SSF49785">
    <property type="entry name" value="Galactose-binding domain-like"/>
    <property type="match status" value="1"/>
</dbReference>
<feature type="domain" description="PKD" evidence="5">
    <location>
        <begin position="449"/>
        <end position="533"/>
    </location>
</feature>
<dbReference type="InterPro" id="IPR035986">
    <property type="entry name" value="PKD_dom_sf"/>
</dbReference>
<proteinExistence type="inferred from homology"/>
<dbReference type="InterPro" id="IPR000601">
    <property type="entry name" value="PKD_dom"/>
</dbReference>
<organism evidence="7 8">
    <name type="scientific">Paenibacillus mendelii</name>
    <dbReference type="NCBI Taxonomy" id="206163"/>
    <lineage>
        <taxon>Bacteria</taxon>
        <taxon>Bacillati</taxon>
        <taxon>Bacillota</taxon>
        <taxon>Bacilli</taxon>
        <taxon>Bacillales</taxon>
        <taxon>Paenibacillaceae</taxon>
        <taxon>Paenibacillus</taxon>
    </lineage>
</organism>
<dbReference type="SMART" id="SM00560">
    <property type="entry name" value="LamGL"/>
    <property type="match status" value="1"/>
</dbReference>
<gene>
    <name evidence="7" type="ORF">ACFFJ8_02240</name>
</gene>
<evidence type="ECO:0000256" key="3">
    <source>
        <dbReference type="ARBA" id="ARBA00023157"/>
    </source>
</evidence>
<sequence length="1623" mass="175900">MIILRKLIATIICMVLLLGASLPAASASGLGQWIWWTEQGDSYTTLGANSSITIHTGKMQIIPHCPEGTADGINSWTDLYIVESGSITALSNGDELEDAGGGGPNSVMALSSGIFISETIGYTGPDGKIPPGEYAIVFDECQDGKFNYLIDGVIDPAFKVEYTTGVVPPLDLTKLKEAAEKEAKRWEKYKKYAEKLFALQKAADAGRNPNEKFVDFLMRSGLQDPRTMATLQLANQAKHYQGIADDPPDPDFKHITPLGNRPILDFQSNHPLDSTMQSLANEAANEQAITRQLWTLLERYQGAQAAGDTNWALTHALALNDNIDLLLSQLQRTSQRVSQFNQALSSDTQPLNDKAAGLEQLRTRVAASGLTDDETRYLRNLNMSDTEIAQFKAQFIAGDFFFTKQEMLAEGSGIVSDHNLLGTNLVTFGSHIVNVINQLLQDPTVRNDDPVAKAGGPYTANEGTAVMLDGSASASPAGITGFQWDLNGDGVYGDAQGASVSHTFTSSFQGYIGLKVTDAAGKEAVDYARITITDVNRAPVITAQSPAGRQVEQYIGMAEAFSITAADPDHDAITIEWFVDGVSSGNGSLFTYRPASVGIHAIDAVVTDGSPLGGAVRTGWTTKVLQTLPATVTLSPQSKTLRVGTVHTLTAAVLDDQGQAVAGMPVTLDITGANPASFTEATDNNGIATFRYTGTNAGDDQATAQAAELTSNTASVQWTTEDQSPPVTTATLTPAAPDGANGNYKSSVSIIFDAQDDSGIEKTEYRVNGGTWQIYQSTPIVVAAEGDHRVEYRSIDLIGNVEAIKQVSFTIVLPKQPQALFYPAGPGKNVALLEERAKIEAVSSNYDSGHSADNMLKFTYHNPWATKVKDNQWVKISLADGKQYLIDRIQIKPRPSFESQRVKDFEVAISTTTLDDAAFTTVIKSSTANNGELQEFKLPKPMWAKYILYRPLTNHGNSSVTSTQQFKVKTSLISGQTVTFKNLSTDEDNDIVSWKWEFGDNSPISVEKEPTHTFPGAGTYPVKLTVTDSQGHTSSYTLEQTVEPADFEFSPQNPKEGEAIAFVNTTAGFDEGLITSSKWLFGDGAAATGMSVTHYYEDNKTYSVQLDNVMKDGNVHRITKDITTTNVAPTVIVDNGVTLLGGQNYRTGIRVTDPGRQDRYTCHWDYGDGSTSSSCSFDHAYAIMEKDAPDKQYEAVVTVRDDDGGEAKASMIFTTRAERTPKQIAFYTFDGTFEDFSGNGNHGTPAVGKPTFVDGIVGKAAKFDGRSGVLVEDSDSLDLSTSFSLSMWLYKEDAGAGGYAPILTKGNTSDYGPYSFLHDPSGKSPGVRLVSGDRPGYTHLFPDTPVGFKEWYLSTVTWDGKIIKYYINGELRATRAWTGVFKNTTEKVTIGFDPPGATEYFRGLMDDFRIFNYPLTEKEVEDLYDRKNPDIIPPVTTAVSTSTSGPDPISGWHRSDITVTLTATDDSSGVKMTEYRMNGGAWMVYTEPVVLSQDGVYAFEYRSTDHAGNVESLQSTELKLDKSAPITLYHFDPIMAVNKAGRPYISGFTVTLRAEDPTSGSGVKGTVYRINGGAWIPYTGSFTATAGITHIVEYYSTDHAGNPEVVMNKMDFTKGIFTGAGRF</sequence>
<dbReference type="NCBIfam" id="NF047446">
    <property type="entry name" value="barrel_OmpL47"/>
    <property type="match status" value="3"/>
</dbReference>
<dbReference type="Pfam" id="PF13385">
    <property type="entry name" value="Laminin_G_3"/>
    <property type="match status" value="1"/>
</dbReference>
<dbReference type="Proteomes" id="UP001589818">
    <property type="component" value="Unassembled WGS sequence"/>
</dbReference>
<dbReference type="Pfam" id="PF02369">
    <property type="entry name" value="Big_1"/>
    <property type="match status" value="1"/>
</dbReference>
<evidence type="ECO:0000256" key="2">
    <source>
        <dbReference type="ARBA" id="ARBA00022729"/>
    </source>
</evidence>
<dbReference type="SUPFAM" id="SSF49899">
    <property type="entry name" value="Concanavalin A-like lectins/glucanases"/>
    <property type="match status" value="1"/>
</dbReference>
<dbReference type="RefSeq" id="WP_204820874.1">
    <property type="nucleotide sequence ID" value="NZ_JANHOF010000003.1"/>
</dbReference>
<accession>A0ABV6J2T6</accession>
<comment type="similarity">
    <text evidence="1">Belongs to the intimin/invasin family.</text>
</comment>
<dbReference type="InterPro" id="IPR006558">
    <property type="entry name" value="LamG-like"/>
</dbReference>
<dbReference type="Pfam" id="PF00754">
    <property type="entry name" value="F5_F8_type_C"/>
    <property type="match status" value="1"/>
</dbReference>
<dbReference type="Gene3D" id="3.30.1920.20">
    <property type="match status" value="1"/>
</dbReference>